<comment type="caution">
    <text evidence="2">The sequence shown here is derived from an EMBL/GenBank/DDBJ whole genome shotgun (WGS) entry which is preliminary data.</text>
</comment>
<name>A0A4S8PEX4_9ACTN</name>
<protein>
    <submittedName>
        <fullName evidence="2">Uncharacterized protein</fullName>
    </submittedName>
</protein>
<organism evidence="2 3">
    <name type="scientific">Glycomyces paridis</name>
    <dbReference type="NCBI Taxonomy" id="2126555"/>
    <lineage>
        <taxon>Bacteria</taxon>
        <taxon>Bacillati</taxon>
        <taxon>Actinomycetota</taxon>
        <taxon>Actinomycetes</taxon>
        <taxon>Glycomycetales</taxon>
        <taxon>Glycomycetaceae</taxon>
        <taxon>Glycomyces</taxon>
    </lineage>
</organism>
<feature type="chain" id="PRO_5020557679" evidence="1">
    <location>
        <begin position="23"/>
        <end position="338"/>
    </location>
</feature>
<reference evidence="2 3" key="1">
    <citation type="journal article" date="2018" name="Int. J. Syst. Evol. Microbiol.">
        <title>Glycomyces paridis sp. nov., isolated from the medicinal plant Paris polyphylla.</title>
        <authorList>
            <person name="Fang X.M."/>
            <person name="Bai J.L."/>
            <person name="Su J."/>
            <person name="Zhao L.L."/>
            <person name="Liu H.Y."/>
            <person name="Ma B.P."/>
            <person name="Zhang Y.Q."/>
            <person name="Yu L.Y."/>
        </authorList>
    </citation>
    <scope>NUCLEOTIDE SEQUENCE [LARGE SCALE GENOMIC DNA]</scope>
    <source>
        <strain evidence="2 3">CPCC 204357</strain>
    </source>
</reference>
<dbReference type="EMBL" id="STGX01000006">
    <property type="protein sequence ID" value="THV28960.1"/>
    <property type="molecule type" value="Genomic_DNA"/>
</dbReference>
<dbReference type="OrthoDB" id="3721452at2"/>
<dbReference type="RefSeq" id="WP_136529455.1">
    <property type="nucleotide sequence ID" value="NZ_STGX01000006.1"/>
</dbReference>
<evidence type="ECO:0000313" key="3">
    <source>
        <dbReference type="Proteomes" id="UP000305792"/>
    </source>
</evidence>
<feature type="signal peptide" evidence="1">
    <location>
        <begin position="1"/>
        <end position="22"/>
    </location>
</feature>
<accession>A0A4S8PEX4</accession>
<evidence type="ECO:0000256" key="1">
    <source>
        <dbReference type="SAM" id="SignalP"/>
    </source>
</evidence>
<sequence>MIRRLATVLAALAVLAATGLGAAGSVGPGAFLRTAPLTLLTGEEREPWCDEAELDGADLRGAHFSLSLRCSFERRAVPPANARLTAAFPDLPPAEPGSALLFVQFATRPALLPDVRTDADHLAAWIAVGDNRIDLDGVPGPGEYLVLAVPETGAVVLWVEDAGRAQGLDLRSGERIDPIEVYYGGPEFATVTVEGYEYEDQVYRKDLVSDWWILSNSHGVVDLTRTAWSETLGWAEDGSVYLRVRVGWWRVFRHGEWRLDTERSLTAFDGSEAVEPAEWSVEADEYGFEWHVVEFVVPADEPGFAVLFMPTGEYVEDETGDVFRPEEPAPATEWIALF</sequence>
<proteinExistence type="predicted"/>
<keyword evidence="3" id="KW-1185">Reference proteome</keyword>
<dbReference type="AlphaFoldDB" id="A0A4S8PEX4"/>
<evidence type="ECO:0000313" key="2">
    <source>
        <dbReference type="EMBL" id="THV28960.1"/>
    </source>
</evidence>
<dbReference type="Proteomes" id="UP000305792">
    <property type="component" value="Unassembled WGS sequence"/>
</dbReference>
<keyword evidence="1" id="KW-0732">Signal</keyword>
<gene>
    <name evidence="2" type="ORF">E9998_09380</name>
</gene>